<evidence type="ECO:0008006" key="3">
    <source>
        <dbReference type="Google" id="ProtNLM"/>
    </source>
</evidence>
<dbReference type="Proteomes" id="UP000266673">
    <property type="component" value="Unassembled WGS sequence"/>
</dbReference>
<evidence type="ECO:0000313" key="1">
    <source>
        <dbReference type="EMBL" id="RIB29002.1"/>
    </source>
</evidence>
<feature type="non-terminal residue" evidence="1">
    <location>
        <position position="1"/>
    </location>
</feature>
<organism evidence="1 2">
    <name type="scientific">Gigaspora rosea</name>
    <dbReference type="NCBI Taxonomy" id="44941"/>
    <lineage>
        <taxon>Eukaryota</taxon>
        <taxon>Fungi</taxon>
        <taxon>Fungi incertae sedis</taxon>
        <taxon>Mucoromycota</taxon>
        <taxon>Glomeromycotina</taxon>
        <taxon>Glomeromycetes</taxon>
        <taxon>Diversisporales</taxon>
        <taxon>Gigasporaceae</taxon>
        <taxon>Gigaspora</taxon>
    </lineage>
</organism>
<dbReference type="AlphaFoldDB" id="A0A397W4N1"/>
<accession>A0A397W4N1</accession>
<comment type="caution">
    <text evidence="1">The sequence shown here is derived from an EMBL/GenBank/DDBJ whole genome shotgun (WGS) entry which is preliminary data.</text>
</comment>
<evidence type="ECO:0000313" key="2">
    <source>
        <dbReference type="Proteomes" id="UP000266673"/>
    </source>
</evidence>
<proteinExistence type="predicted"/>
<name>A0A397W4N1_9GLOM</name>
<sequence length="107" mass="12184">RNSSNAKAECPPTGVWKFFEKGASKGDSHWEGSCSFCKRFYPRAKPHTLRAHPANSCKKVPEEWCRHFNFIIVNNLEDVPTDEPLYGILNTATPLVKRKKIAKQPDI</sequence>
<reference evidence="1 2" key="1">
    <citation type="submission" date="2018-06" db="EMBL/GenBank/DDBJ databases">
        <title>Comparative genomics reveals the genomic features of Rhizophagus irregularis, R. cerebriforme, R. diaphanum and Gigaspora rosea, and their symbiotic lifestyle signature.</title>
        <authorList>
            <person name="Morin E."/>
            <person name="San Clemente H."/>
            <person name="Chen E.C.H."/>
            <person name="De La Providencia I."/>
            <person name="Hainaut M."/>
            <person name="Kuo A."/>
            <person name="Kohler A."/>
            <person name="Murat C."/>
            <person name="Tang N."/>
            <person name="Roy S."/>
            <person name="Loubradou J."/>
            <person name="Henrissat B."/>
            <person name="Grigoriev I.V."/>
            <person name="Corradi N."/>
            <person name="Roux C."/>
            <person name="Martin F.M."/>
        </authorList>
    </citation>
    <scope>NUCLEOTIDE SEQUENCE [LARGE SCALE GENOMIC DNA]</scope>
    <source>
        <strain evidence="1 2">DAOM 194757</strain>
    </source>
</reference>
<gene>
    <name evidence="1" type="ORF">C2G38_2057812</name>
</gene>
<dbReference type="OrthoDB" id="2417702at2759"/>
<feature type="non-terminal residue" evidence="1">
    <location>
        <position position="107"/>
    </location>
</feature>
<protein>
    <recommendedName>
        <fullName evidence="3">BED-type domain-containing protein</fullName>
    </recommendedName>
</protein>
<dbReference type="EMBL" id="QKWP01000049">
    <property type="protein sequence ID" value="RIB29002.1"/>
    <property type="molecule type" value="Genomic_DNA"/>
</dbReference>
<keyword evidence="2" id="KW-1185">Reference proteome</keyword>